<dbReference type="AlphaFoldDB" id="A9A748"/>
<evidence type="ECO:0000313" key="2">
    <source>
        <dbReference type="EMBL" id="ABX01235.1"/>
    </source>
</evidence>
<dbReference type="InterPro" id="IPR025272">
    <property type="entry name" value="SocA_Panacea"/>
</dbReference>
<dbReference type="PhylomeDB" id="A9A748"/>
<reference evidence="2" key="1">
    <citation type="submission" date="2007-10" db="EMBL/GenBank/DDBJ databases">
        <title>Complete sequence of Methanococcus maripaludis C6.</title>
        <authorList>
            <consortium name="US DOE Joint Genome Institute"/>
            <person name="Copeland A."/>
            <person name="Lucas S."/>
            <person name="Lapidus A."/>
            <person name="Barry K."/>
            <person name="Glavina del Rio T."/>
            <person name="Dalin E."/>
            <person name="Tice H."/>
            <person name="Pitluck S."/>
            <person name="Clum A."/>
            <person name="Schmutz J."/>
            <person name="Larimer F."/>
            <person name="Land M."/>
            <person name="Hauser L."/>
            <person name="Kyrpides N."/>
            <person name="Mikhailova N."/>
            <person name="Sieprawska-Lupa M."/>
            <person name="Whitman W.B."/>
            <person name="Richardson P."/>
        </authorList>
    </citation>
    <scope>NUCLEOTIDE SEQUENCE [LARGE SCALE GENOMIC DNA]</scope>
    <source>
        <strain evidence="2">C6</strain>
    </source>
</reference>
<proteinExistence type="predicted"/>
<dbReference type="HOGENOM" id="CLU_110683_4_0_2"/>
<dbReference type="KEGG" id="mmx:MmarC6_0416"/>
<organism evidence="2">
    <name type="scientific">Methanococcus maripaludis (strain C6 / ATCC BAA-1332)</name>
    <dbReference type="NCBI Taxonomy" id="444158"/>
    <lineage>
        <taxon>Archaea</taxon>
        <taxon>Methanobacteriati</taxon>
        <taxon>Methanobacteriota</taxon>
        <taxon>Methanomada group</taxon>
        <taxon>Methanococci</taxon>
        <taxon>Methanococcales</taxon>
        <taxon>Methanococcaceae</taxon>
        <taxon>Methanococcus</taxon>
    </lineage>
</organism>
<sequence>MDNNCTIQIFDVAKWFLNKESMSHKKLQKLCYYALSWYSAVYDKELIPTVEFEAWVHGPVIRELYENYKSYKFFDIPKETEKPDFSKELNNFLDSIYETYGEMSGDELESLTHQEEPWINARMGLKDYESSKNIINNEIIKKFYRNMMEKITN</sequence>
<protein>
    <submittedName>
        <fullName evidence="2">Putative prophage protein (Ps3)</fullName>
    </submittedName>
</protein>
<gene>
    <name evidence="2" type="ordered locus">MmarC6_0416</name>
</gene>
<name>A9A748_METM6</name>
<dbReference type="EMBL" id="CP000867">
    <property type="protein sequence ID" value="ABX01235.1"/>
    <property type="molecule type" value="Genomic_DNA"/>
</dbReference>
<accession>A9A748</accession>
<feature type="domain" description="Antitoxin SocA-like Panacea" evidence="1">
    <location>
        <begin position="27"/>
        <end position="118"/>
    </location>
</feature>
<evidence type="ECO:0000259" key="1">
    <source>
        <dbReference type="Pfam" id="PF13274"/>
    </source>
</evidence>
<dbReference type="Pfam" id="PF13274">
    <property type="entry name" value="SocA_Panacea"/>
    <property type="match status" value="1"/>
</dbReference>